<gene>
    <name evidence="2" type="ORF">LCGC14_3163340</name>
</gene>
<comment type="caution">
    <text evidence="2">The sequence shown here is derived from an EMBL/GenBank/DDBJ whole genome shotgun (WGS) entry which is preliminary data.</text>
</comment>
<name>A0A0F8VQI2_9ZZZZ</name>
<evidence type="ECO:0000256" key="1">
    <source>
        <dbReference type="SAM" id="MobiDB-lite"/>
    </source>
</evidence>
<feature type="region of interest" description="Disordered" evidence="1">
    <location>
        <begin position="273"/>
        <end position="297"/>
    </location>
</feature>
<proteinExistence type="predicted"/>
<dbReference type="EMBL" id="LAZR01069983">
    <property type="protein sequence ID" value="KKK46628.1"/>
    <property type="molecule type" value="Genomic_DNA"/>
</dbReference>
<dbReference type="InterPro" id="IPR012106">
    <property type="entry name" value="Phage_Mu_Gp1"/>
</dbReference>
<feature type="non-terminal residue" evidence="2">
    <location>
        <position position="1"/>
    </location>
</feature>
<feature type="non-terminal residue" evidence="2">
    <location>
        <position position="334"/>
    </location>
</feature>
<dbReference type="AlphaFoldDB" id="A0A0F8VQI2"/>
<protein>
    <submittedName>
        <fullName evidence="2">Uncharacterized protein</fullName>
    </submittedName>
</protein>
<accession>A0A0F8VQI2</accession>
<organism evidence="2">
    <name type="scientific">marine sediment metagenome</name>
    <dbReference type="NCBI Taxonomy" id="412755"/>
    <lineage>
        <taxon>unclassified sequences</taxon>
        <taxon>metagenomes</taxon>
        <taxon>ecological metagenomes</taxon>
    </lineage>
</organism>
<sequence length="334" mass="37154">REAVHAALAKKFPPVEYSDDEYTDEQQLSTHLPEGAKWEGPSCYVADIYDDHVIVFSYDYTKYYSIPYTIDDDGMVELGEAEHAMKTYEIVTGSHEEDEEYSVAEEAQRLLARLELEEAGKQGSKIAGGYLKRAISAMGSTTVNGASNIVVHNVTVGAAHSEESDPAEEESMQDAEIRAVLGLSEEADIKQALIGLKARQIDPDEHQKLEQERDELLSEKTERTAEATVDLAMQEGKVTKAQRDWAVNYAKSDPEGFGTYVDNAPTYVELDKEHGADSDEGDPEGGAEQETAEQRQVREKMGIPAERLTLFHVEHSALLYTLSHRTLPREQVTL</sequence>
<evidence type="ECO:0000313" key="2">
    <source>
        <dbReference type="EMBL" id="KKK46628.1"/>
    </source>
</evidence>
<reference evidence="2" key="1">
    <citation type="journal article" date="2015" name="Nature">
        <title>Complex archaea that bridge the gap between prokaryotes and eukaryotes.</title>
        <authorList>
            <person name="Spang A."/>
            <person name="Saw J.H."/>
            <person name="Jorgensen S.L."/>
            <person name="Zaremba-Niedzwiedzka K."/>
            <person name="Martijn J."/>
            <person name="Lind A.E."/>
            <person name="van Eijk R."/>
            <person name="Schleper C."/>
            <person name="Guy L."/>
            <person name="Ettema T.J."/>
        </authorList>
    </citation>
    <scope>NUCLEOTIDE SEQUENCE</scope>
</reference>
<dbReference type="Pfam" id="PF10123">
    <property type="entry name" value="Mu-like_Pro"/>
    <property type="match status" value="1"/>
</dbReference>
<feature type="compositionally biased region" description="Acidic residues" evidence="1">
    <location>
        <begin position="278"/>
        <end position="291"/>
    </location>
</feature>